<sequence>MKHHALWDAVYAEDYPLVQRILESPAGAESVNVSHGVWCNMPIHVAVQKGNRKVLNILVVFKADVNAMNINGTTPLHVAVETRNHDLVQYLLECDAKPSKRNFTRKSPLEMARSMMEKELVKMLEEKHNLDMGRRSTTADTLM</sequence>
<dbReference type="EMBL" id="KI913952">
    <property type="protein sequence ID" value="ETW09787.1"/>
    <property type="molecule type" value="Genomic_DNA"/>
</dbReference>
<proteinExistence type="predicted"/>
<dbReference type="GO" id="GO:0004842">
    <property type="term" value="F:ubiquitin-protein transferase activity"/>
    <property type="evidence" value="ECO:0007669"/>
    <property type="project" value="TreeGrafter"/>
</dbReference>
<dbReference type="PROSITE" id="PS50088">
    <property type="entry name" value="ANK_REPEAT"/>
    <property type="match status" value="2"/>
</dbReference>
<dbReference type="GO" id="GO:0085020">
    <property type="term" value="P:protein K6-linked ubiquitination"/>
    <property type="evidence" value="ECO:0007669"/>
    <property type="project" value="TreeGrafter"/>
</dbReference>
<dbReference type="Pfam" id="PF12796">
    <property type="entry name" value="Ank_2"/>
    <property type="match status" value="1"/>
</dbReference>
<dbReference type="GeneID" id="20077318"/>
<dbReference type="AlphaFoldDB" id="A0A024UV31"/>
<name>A0A024UV31_9STRA</name>
<dbReference type="Gene3D" id="1.25.40.20">
    <property type="entry name" value="Ankyrin repeat-containing domain"/>
    <property type="match status" value="2"/>
</dbReference>
<feature type="repeat" description="ANK" evidence="3">
    <location>
        <begin position="42"/>
        <end position="70"/>
    </location>
</feature>
<reference evidence="4" key="1">
    <citation type="submission" date="2013-12" db="EMBL/GenBank/DDBJ databases">
        <title>The Genome Sequence of Aphanomyces invadans NJM9701.</title>
        <authorList>
            <consortium name="The Broad Institute Genomics Platform"/>
            <person name="Russ C."/>
            <person name="Tyler B."/>
            <person name="van West P."/>
            <person name="Dieguez-Uribeondo J."/>
            <person name="Young S.K."/>
            <person name="Zeng Q."/>
            <person name="Gargeya S."/>
            <person name="Fitzgerald M."/>
            <person name="Abouelleil A."/>
            <person name="Alvarado L."/>
            <person name="Chapman S.B."/>
            <person name="Gainer-Dewar J."/>
            <person name="Goldberg J."/>
            <person name="Griggs A."/>
            <person name="Gujja S."/>
            <person name="Hansen M."/>
            <person name="Howarth C."/>
            <person name="Imamovic A."/>
            <person name="Ireland A."/>
            <person name="Larimer J."/>
            <person name="McCowan C."/>
            <person name="Murphy C."/>
            <person name="Pearson M."/>
            <person name="Poon T.W."/>
            <person name="Priest M."/>
            <person name="Roberts A."/>
            <person name="Saif S."/>
            <person name="Shea T."/>
            <person name="Sykes S."/>
            <person name="Wortman J."/>
            <person name="Nusbaum C."/>
            <person name="Birren B."/>
        </authorList>
    </citation>
    <scope>NUCLEOTIDE SEQUENCE [LARGE SCALE GENOMIC DNA]</scope>
    <source>
        <strain evidence="4">NJM9701</strain>
    </source>
</reference>
<dbReference type="SMART" id="SM00248">
    <property type="entry name" value="ANK"/>
    <property type="match status" value="3"/>
</dbReference>
<dbReference type="SUPFAM" id="SSF48403">
    <property type="entry name" value="Ankyrin repeat"/>
    <property type="match status" value="1"/>
</dbReference>
<evidence type="ECO:0000256" key="3">
    <source>
        <dbReference type="PROSITE-ProRule" id="PRU00023"/>
    </source>
</evidence>
<dbReference type="PANTHER" id="PTHR24171">
    <property type="entry name" value="ANKYRIN REPEAT DOMAIN-CONTAINING PROTEIN 39-RELATED"/>
    <property type="match status" value="1"/>
</dbReference>
<dbReference type="PROSITE" id="PS50297">
    <property type="entry name" value="ANK_REP_REGION"/>
    <property type="match status" value="1"/>
</dbReference>
<dbReference type="VEuPathDB" id="FungiDB:H310_00268"/>
<dbReference type="STRING" id="157072.A0A024UV31"/>
<dbReference type="OrthoDB" id="202480at2759"/>
<protein>
    <submittedName>
        <fullName evidence="4">Uncharacterized protein</fullName>
    </submittedName>
</protein>
<evidence type="ECO:0000256" key="2">
    <source>
        <dbReference type="ARBA" id="ARBA00023043"/>
    </source>
</evidence>
<organism evidence="4">
    <name type="scientific">Aphanomyces invadans</name>
    <dbReference type="NCBI Taxonomy" id="157072"/>
    <lineage>
        <taxon>Eukaryota</taxon>
        <taxon>Sar</taxon>
        <taxon>Stramenopiles</taxon>
        <taxon>Oomycota</taxon>
        <taxon>Saprolegniomycetes</taxon>
        <taxon>Saprolegniales</taxon>
        <taxon>Verrucalvaceae</taxon>
        <taxon>Aphanomyces</taxon>
    </lineage>
</organism>
<keyword evidence="1" id="KW-0677">Repeat</keyword>
<keyword evidence="2 3" id="KW-0040">ANK repeat</keyword>
<dbReference type="RefSeq" id="XP_008861198.1">
    <property type="nucleotide sequence ID" value="XM_008862976.1"/>
</dbReference>
<dbReference type="eggNOG" id="KOG0504">
    <property type="taxonomic scope" value="Eukaryota"/>
</dbReference>
<gene>
    <name evidence="4" type="ORF">H310_00268</name>
</gene>
<dbReference type="PANTHER" id="PTHR24171:SF8">
    <property type="entry name" value="BRCA1-ASSOCIATED RING DOMAIN PROTEIN 1"/>
    <property type="match status" value="1"/>
</dbReference>
<dbReference type="InterPro" id="IPR036770">
    <property type="entry name" value="Ankyrin_rpt-contain_sf"/>
</dbReference>
<feature type="repeat" description="ANK" evidence="3">
    <location>
        <begin position="71"/>
        <end position="103"/>
    </location>
</feature>
<accession>A0A024UV31</accession>
<dbReference type="InterPro" id="IPR002110">
    <property type="entry name" value="Ankyrin_rpt"/>
</dbReference>
<evidence type="ECO:0000256" key="1">
    <source>
        <dbReference type="ARBA" id="ARBA00022737"/>
    </source>
</evidence>
<evidence type="ECO:0000313" key="4">
    <source>
        <dbReference type="EMBL" id="ETW09787.1"/>
    </source>
</evidence>